<dbReference type="AlphaFoldDB" id="A0A2M7S7I1"/>
<evidence type="ECO:0008006" key="9">
    <source>
        <dbReference type="Google" id="ProtNLM"/>
    </source>
</evidence>
<feature type="transmembrane region" description="Helical" evidence="6">
    <location>
        <begin position="298"/>
        <end position="323"/>
    </location>
</feature>
<name>A0A2M7S7I1_9BACT</name>
<evidence type="ECO:0000256" key="4">
    <source>
        <dbReference type="ARBA" id="ARBA00022989"/>
    </source>
</evidence>
<comment type="caution">
    <text evidence="7">The sequence shown here is derived from an EMBL/GenBank/DDBJ whole genome shotgun (WGS) entry which is preliminary data.</text>
</comment>
<reference evidence="8" key="1">
    <citation type="submission" date="2017-09" db="EMBL/GenBank/DDBJ databases">
        <title>Depth-based differentiation of microbial function through sediment-hosted aquifers and enrichment of novel symbionts in the deep terrestrial subsurface.</title>
        <authorList>
            <person name="Probst A.J."/>
            <person name="Ladd B."/>
            <person name="Jarett J.K."/>
            <person name="Geller-Mcgrath D.E."/>
            <person name="Sieber C.M.K."/>
            <person name="Emerson J.B."/>
            <person name="Anantharaman K."/>
            <person name="Thomas B.C."/>
            <person name="Malmstrom R."/>
            <person name="Stieglmeier M."/>
            <person name="Klingl A."/>
            <person name="Woyke T."/>
            <person name="Ryan C.M."/>
            <person name="Banfield J.F."/>
        </authorList>
    </citation>
    <scope>NUCLEOTIDE SEQUENCE [LARGE SCALE GENOMIC DNA]</scope>
</reference>
<feature type="transmembrane region" description="Helical" evidence="6">
    <location>
        <begin position="155"/>
        <end position="174"/>
    </location>
</feature>
<dbReference type="PANTHER" id="PTHR30250:SF11">
    <property type="entry name" value="O-ANTIGEN TRANSPORTER-RELATED"/>
    <property type="match status" value="1"/>
</dbReference>
<dbReference type="PANTHER" id="PTHR30250">
    <property type="entry name" value="PST FAMILY PREDICTED COLANIC ACID TRANSPORTER"/>
    <property type="match status" value="1"/>
</dbReference>
<dbReference type="Proteomes" id="UP000229307">
    <property type="component" value="Unassembled WGS sequence"/>
</dbReference>
<feature type="transmembrane region" description="Helical" evidence="6">
    <location>
        <begin position="253"/>
        <end position="277"/>
    </location>
</feature>
<evidence type="ECO:0000313" key="7">
    <source>
        <dbReference type="EMBL" id="PIZ15388.1"/>
    </source>
</evidence>
<dbReference type="InterPro" id="IPR050833">
    <property type="entry name" value="Poly_Biosynth_Transport"/>
</dbReference>
<keyword evidence="2" id="KW-1003">Cell membrane</keyword>
<organism evidence="7 8">
    <name type="scientific">Candidatus Desantisbacteria bacterium CG_4_10_14_0_8_um_filter_48_22</name>
    <dbReference type="NCBI Taxonomy" id="1974543"/>
    <lineage>
        <taxon>Bacteria</taxon>
        <taxon>Candidatus Desantisiibacteriota</taxon>
    </lineage>
</organism>
<keyword evidence="5 6" id="KW-0472">Membrane</keyword>
<feature type="transmembrane region" description="Helical" evidence="6">
    <location>
        <begin position="456"/>
        <end position="478"/>
    </location>
</feature>
<evidence type="ECO:0000256" key="3">
    <source>
        <dbReference type="ARBA" id="ARBA00022692"/>
    </source>
</evidence>
<keyword evidence="4 6" id="KW-1133">Transmembrane helix</keyword>
<protein>
    <recommendedName>
        <fullName evidence="9">Polysaccharide biosynthesis protein C-terminal domain-containing protein</fullName>
    </recommendedName>
</protein>
<comment type="subcellular location">
    <subcellularLocation>
        <location evidence="1">Cell membrane</location>
        <topology evidence="1">Multi-pass membrane protein</topology>
    </subcellularLocation>
</comment>
<feature type="transmembrane region" description="Helical" evidence="6">
    <location>
        <begin position="429"/>
        <end position="450"/>
    </location>
</feature>
<feature type="transmembrane region" description="Helical" evidence="6">
    <location>
        <begin position="180"/>
        <end position="204"/>
    </location>
</feature>
<dbReference type="EMBL" id="PFMR01000265">
    <property type="protein sequence ID" value="PIZ15388.1"/>
    <property type="molecule type" value="Genomic_DNA"/>
</dbReference>
<feature type="transmembrane region" description="Helical" evidence="6">
    <location>
        <begin position="329"/>
        <end position="350"/>
    </location>
</feature>
<accession>A0A2M7S7I1</accession>
<evidence type="ECO:0000256" key="5">
    <source>
        <dbReference type="ARBA" id="ARBA00023136"/>
    </source>
</evidence>
<proteinExistence type="predicted"/>
<feature type="transmembrane region" description="Helical" evidence="6">
    <location>
        <begin position="83"/>
        <end position="102"/>
    </location>
</feature>
<feature type="transmembrane region" description="Helical" evidence="6">
    <location>
        <begin position="53"/>
        <end position="71"/>
    </location>
</feature>
<evidence type="ECO:0000256" key="2">
    <source>
        <dbReference type="ARBA" id="ARBA00022475"/>
    </source>
</evidence>
<feature type="transmembrane region" description="Helical" evidence="6">
    <location>
        <begin position="394"/>
        <end position="417"/>
    </location>
</feature>
<dbReference type="GO" id="GO:0005886">
    <property type="term" value="C:plasma membrane"/>
    <property type="evidence" value="ECO:0007669"/>
    <property type="project" value="UniProtKB-SubCell"/>
</dbReference>
<feature type="transmembrane region" description="Helical" evidence="6">
    <location>
        <begin position="122"/>
        <end position="143"/>
    </location>
</feature>
<gene>
    <name evidence="7" type="ORF">COY52_09895</name>
</gene>
<evidence type="ECO:0000256" key="6">
    <source>
        <dbReference type="SAM" id="Phobius"/>
    </source>
</evidence>
<evidence type="ECO:0000313" key="8">
    <source>
        <dbReference type="Proteomes" id="UP000229307"/>
    </source>
</evidence>
<feature type="transmembrane region" description="Helical" evidence="6">
    <location>
        <begin position="370"/>
        <end position="388"/>
    </location>
</feature>
<evidence type="ECO:0000256" key="1">
    <source>
        <dbReference type="ARBA" id="ARBA00004651"/>
    </source>
</evidence>
<keyword evidence="3 6" id="KW-0812">Transmembrane</keyword>
<feature type="transmembrane region" description="Helical" evidence="6">
    <location>
        <begin position="225"/>
        <end position="247"/>
    </location>
</feature>
<sequence length="499" mass="54606">MKLKSSSLIRDISQTFVVELIVLAGFVVIYRIIAVNFGSEGVGEYSLIKRVIALLQPLLILGFTIGIPRYIALCGSKEEAVPYAQAGFASALIFVILLLLLLNAFGGFFSKIFFGSTSYAHLVFPFSVLMFGLSLHVLVYSYFRGNMHVRSFNSLQTINLAVAPVAILAFSGNVTLARLVMLMGISTAVISVIFMIPFAGRLFMPPGKKVLGRSLRELLIYSLPRVPGEFAMAGLFSLSPVLAVHFASMRDAGYLAVSQSLVTGICGMAAPLGIILLPKVSSLAGQGKQERISEGIGLVNGAVFQFSIFLFFQLIIFTDAIIMHWLGPGFAGATCVFQIALISVFFYMYYISMRSILDAVLVKPVNTFNIFLSLGLLLGLTAVLLIFCRRSIPAIISISIAFAAGLVLLGILTYASVRKLYPDNHRKDMGYISAALIINLPIAFIAFVLKKVVSPKLIYLLFFEMAACVAYFSLLWLFKTEWIRRVFGNMTEKTGAEQV</sequence>
<feature type="transmembrane region" description="Helical" evidence="6">
    <location>
        <begin position="12"/>
        <end position="33"/>
    </location>
</feature>